<dbReference type="GO" id="GO:0043200">
    <property type="term" value="P:response to amino acid"/>
    <property type="evidence" value="ECO:0007669"/>
    <property type="project" value="TreeGrafter"/>
</dbReference>
<keyword evidence="3" id="KW-0804">Transcription</keyword>
<organism evidence="6 7">
    <name type="scientific">Luteimonas viscosa</name>
    <dbReference type="NCBI Taxonomy" id="1132694"/>
    <lineage>
        <taxon>Bacteria</taxon>
        <taxon>Pseudomonadati</taxon>
        <taxon>Pseudomonadota</taxon>
        <taxon>Gammaproteobacteria</taxon>
        <taxon>Lysobacterales</taxon>
        <taxon>Lysobacteraceae</taxon>
        <taxon>Luteimonas</taxon>
    </lineage>
</organism>
<evidence type="ECO:0000256" key="1">
    <source>
        <dbReference type="ARBA" id="ARBA00023015"/>
    </source>
</evidence>
<protein>
    <submittedName>
        <fullName evidence="6">Lrp/AsnC family transcriptional regulator</fullName>
    </submittedName>
</protein>
<evidence type="ECO:0000259" key="5">
    <source>
        <dbReference type="PROSITE" id="PS50956"/>
    </source>
</evidence>
<dbReference type="PANTHER" id="PTHR30154">
    <property type="entry name" value="LEUCINE-RESPONSIVE REGULATORY PROTEIN"/>
    <property type="match status" value="1"/>
</dbReference>
<dbReference type="GO" id="GO:0005829">
    <property type="term" value="C:cytosol"/>
    <property type="evidence" value="ECO:0007669"/>
    <property type="project" value="TreeGrafter"/>
</dbReference>
<dbReference type="Gene3D" id="3.30.70.920">
    <property type="match status" value="1"/>
</dbReference>
<keyword evidence="2" id="KW-0238">DNA-binding</keyword>
<dbReference type="SUPFAM" id="SSF46785">
    <property type="entry name" value="Winged helix' DNA-binding domain"/>
    <property type="match status" value="1"/>
</dbReference>
<dbReference type="SMART" id="SM00344">
    <property type="entry name" value="HTH_ASNC"/>
    <property type="match status" value="1"/>
</dbReference>
<dbReference type="GO" id="GO:0043565">
    <property type="term" value="F:sequence-specific DNA binding"/>
    <property type="evidence" value="ECO:0007669"/>
    <property type="project" value="InterPro"/>
</dbReference>
<name>A0A5D4XJN9_9GAMM</name>
<gene>
    <name evidence="6" type="ORF">FZO89_00555</name>
</gene>
<dbReference type="PANTHER" id="PTHR30154:SF34">
    <property type="entry name" value="TRANSCRIPTIONAL REGULATOR AZLB"/>
    <property type="match status" value="1"/>
</dbReference>
<dbReference type="InterPro" id="IPR019887">
    <property type="entry name" value="Tscrpt_reg_AsnC/Lrp_C"/>
</dbReference>
<evidence type="ECO:0000313" key="6">
    <source>
        <dbReference type="EMBL" id="TYT24888.1"/>
    </source>
</evidence>
<evidence type="ECO:0000313" key="7">
    <source>
        <dbReference type="Proteomes" id="UP000324973"/>
    </source>
</evidence>
<dbReference type="InterPro" id="IPR036388">
    <property type="entry name" value="WH-like_DNA-bd_sf"/>
</dbReference>
<dbReference type="Pfam" id="PF13404">
    <property type="entry name" value="HTH_AsnC-type"/>
    <property type="match status" value="1"/>
</dbReference>
<feature type="region of interest" description="Disordered" evidence="4">
    <location>
        <begin position="1"/>
        <end position="22"/>
    </location>
</feature>
<dbReference type="EMBL" id="VTFT01000001">
    <property type="protein sequence ID" value="TYT24888.1"/>
    <property type="molecule type" value="Genomic_DNA"/>
</dbReference>
<dbReference type="Proteomes" id="UP000324973">
    <property type="component" value="Unassembled WGS sequence"/>
</dbReference>
<dbReference type="InterPro" id="IPR019888">
    <property type="entry name" value="Tscrpt_reg_AsnC-like"/>
</dbReference>
<evidence type="ECO:0000256" key="4">
    <source>
        <dbReference type="SAM" id="MobiDB-lite"/>
    </source>
</evidence>
<evidence type="ECO:0000256" key="3">
    <source>
        <dbReference type="ARBA" id="ARBA00023163"/>
    </source>
</evidence>
<comment type="caution">
    <text evidence="6">The sequence shown here is derived from an EMBL/GenBank/DDBJ whole genome shotgun (WGS) entry which is preliminary data.</text>
</comment>
<dbReference type="Pfam" id="PF01037">
    <property type="entry name" value="AsnC_trans_reg"/>
    <property type="match status" value="1"/>
</dbReference>
<dbReference type="InterPro" id="IPR011008">
    <property type="entry name" value="Dimeric_a/b-barrel"/>
</dbReference>
<dbReference type="SUPFAM" id="SSF54909">
    <property type="entry name" value="Dimeric alpha+beta barrel"/>
    <property type="match status" value="1"/>
</dbReference>
<evidence type="ECO:0000256" key="2">
    <source>
        <dbReference type="ARBA" id="ARBA00023125"/>
    </source>
</evidence>
<reference evidence="6 7" key="1">
    <citation type="submission" date="2019-08" db="EMBL/GenBank/DDBJ databases">
        <title>Luteimonas viscosus sp. nov., isolated from soil of a sunflower field.</title>
        <authorList>
            <person name="Jianli Z."/>
            <person name="Ying Z."/>
        </authorList>
    </citation>
    <scope>NUCLEOTIDE SEQUENCE [LARGE SCALE GENOMIC DNA]</scope>
    <source>
        <strain evidence="6 7">XBU10</strain>
    </source>
</reference>
<keyword evidence="1" id="KW-0805">Transcription regulation</keyword>
<dbReference type="PRINTS" id="PR00033">
    <property type="entry name" value="HTHASNC"/>
</dbReference>
<dbReference type="InterPro" id="IPR036390">
    <property type="entry name" value="WH_DNA-bd_sf"/>
</dbReference>
<feature type="domain" description="HTH asnC-type" evidence="5">
    <location>
        <begin position="24"/>
        <end position="84"/>
    </location>
</feature>
<proteinExistence type="predicted"/>
<dbReference type="PROSITE" id="PS50956">
    <property type="entry name" value="HTH_ASNC_2"/>
    <property type="match status" value="1"/>
</dbReference>
<accession>A0A5D4XJN9</accession>
<dbReference type="Gene3D" id="1.10.10.10">
    <property type="entry name" value="Winged helix-like DNA-binding domain superfamily/Winged helix DNA-binding domain"/>
    <property type="match status" value="1"/>
</dbReference>
<dbReference type="InterPro" id="IPR000485">
    <property type="entry name" value="AsnC-type_HTH_dom"/>
</dbReference>
<dbReference type="AlphaFoldDB" id="A0A5D4XJN9"/>
<dbReference type="OrthoDB" id="5476at2"/>
<keyword evidence="7" id="KW-1185">Reference proteome</keyword>
<sequence>MMPPHVSPAPRHSSGSARQMDGPVDAIDRHLLELLREDASRPLKTLAAEVGLSRSSVRDRIARMQAQGAIRRYTIETAPQAGTLSAICMLRLARTPDMGIVHSLTAMPEVVRCDALSGEIDLLVEIAAPDAPSLNGTRDRIAALPGVVEVTTSVVLTRY</sequence>